<dbReference type="STRING" id="7918.ENSLOCP00000014392"/>
<feature type="region of interest" description="Disordered" evidence="1">
    <location>
        <begin position="244"/>
        <end position="323"/>
    </location>
</feature>
<sequence length="486" mass="53366">RGGSTQQYYDLGSVKSNMSINDQRIPTPTQVRLAEKQIKVPFPAEHPYQSHISRLAVFPSFSSPDDPDTGVRAASQLPLGPHIPASNHDVTVLSKTKGGPYRFERTEIPTDSEKRALHWPGQYGYYNFPKSAEGFVQVFYPKPPKTVAPNPGLRPWDTTLSEKTANTLRNLERSYWLTSYQLHYTGSGPMNPVQLDDYHARVIAAVSGELTPCSPRLREWSHPAFSPPCPLEGRYARIRQGRRPLASPLPGLQSGRPCAPNLPAPQDQHKGHRAYTPNPPASQDQHEGHWACAPDPPASQDQHEQEPGRDSGDPGGPLAETGITGKITDTAQALALHARQLVPPLPGQEGPAEAPRDLRYEDLPGSRKQDYKAGNNPFSLSRPQPQPTEPPGAAPEHDRGGWDTPLGASRLLLGPGGRAAPGTLWPSHGPARPRAGLLELQGSFSRYEAHRRLHASIAGSPVDLRDSVCTGRRHRFFGFNSYYFHN</sequence>
<dbReference type="PANTHER" id="PTHR31393">
    <property type="entry name" value="C5ORF31"/>
    <property type="match status" value="1"/>
</dbReference>
<dbReference type="PANTHER" id="PTHR31393:SF2">
    <property type="entry name" value="CHROMOSOME 7 OPEN READING FRAME 31"/>
    <property type="match status" value="1"/>
</dbReference>
<dbReference type="Proteomes" id="UP000018468">
    <property type="component" value="Linkage group LG11"/>
</dbReference>
<name>W5N183_LEPOC</name>
<organism evidence="2 3">
    <name type="scientific">Lepisosteus oculatus</name>
    <name type="common">Spotted gar</name>
    <dbReference type="NCBI Taxonomy" id="7918"/>
    <lineage>
        <taxon>Eukaryota</taxon>
        <taxon>Metazoa</taxon>
        <taxon>Chordata</taxon>
        <taxon>Craniata</taxon>
        <taxon>Vertebrata</taxon>
        <taxon>Euteleostomi</taxon>
        <taxon>Actinopterygii</taxon>
        <taxon>Neopterygii</taxon>
        <taxon>Holostei</taxon>
        <taxon>Semionotiformes</taxon>
        <taxon>Lepisosteidae</taxon>
        <taxon>Lepisosteus</taxon>
    </lineage>
</organism>
<feature type="region of interest" description="Disordered" evidence="1">
    <location>
        <begin position="343"/>
        <end position="430"/>
    </location>
</feature>
<dbReference type="Pfam" id="PF15093">
    <property type="entry name" value="SPMIP4-like"/>
    <property type="match status" value="1"/>
</dbReference>
<evidence type="ECO:0000313" key="2">
    <source>
        <dbReference type="Ensembl" id="ENSLOCP00000014392.1"/>
    </source>
</evidence>
<dbReference type="eggNOG" id="ENOG502QUAM">
    <property type="taxonomic scope" value="Eukaryota"/>
</dbReference>
<reference evidence="3" key="1">
    <citation type="submission" date="2011-12" db="EMBL/GenBank/DDBJ databases">
        <title>The Draft Genome of Lepisosteus oculatus.</title>
        <authorList>
            <consortium name="The Broad Institute Genome Assembly &amp; Analysis Group"/>
            <consortium name="Computational R&amp;D Group"/>
            <consortium name="and Sequencing Platform"/>
            <person name="Di Palma F."/>
            <person name="Alfoldi J."/>
            <person name="Johnson J."/>
            <person name="Berlin A."/>
            <person name="Gnerre S."/>
            <person name="Jaffe D."/>
            <person name="MacCallum I."/>
            <person name="Young S."/>
            <person name="Walker B.J."/>
            <person name="Lander E.S."/>
            <person name="Lindblad-Toh K."/>
        </authorList>
    </citation>
    <scope>NUCLEOTIDE SEQUENCE [LARGE SCALE GENOMIC DNA]</scope>
</reference>
<dbReference type="OMA" id="RIYEPPY"/>
<dbReference type="Bgee" id="ENSLOCG00000011709">
    <property type="expression patterns" value="Expressed in testis and 7 other cell types or tissues"/>
</dbReference>
<protein>
    <submittedName>
        <fullName evidence="2">Sperm microtubule inner protein 4</fullName>
    </submittedName>
</protein>
<accession>W5N183</accession>
<feature type="compositionally biased region" description="Pro residues" evidence="1">
    <location>
        <begin position="384"/>
        <end position="393"/>
    </location>
</feature>
<dbReference type="Ensembl" id="ENSLOCT00000014421.1">
    <property type="protein sequence ID" value="ENSLOCP00000014392.1"/>
    <property type="gene ID" value="ENSLOCG00000011709.1"/>
</dbReference>
<feature type="compositionally biased region" description="Basic and acidic residues" evidence="1">
    <location>
        <begin position="301"/>
        <end position="312"/>
    </location>
</feature>
<dbReference type="EMBL" id="AHAT01004532">
    <property type="status" value="NOT_ANNOTATED_CDS"/>
    <property type="molecule type" value="Genomic_DNA"/>
</dbReference>
<keyword evidence="3" id="KW-1185">Reference proteome</keyword>
<dbReference type="InParanoid" id="W5N183"/>
<dbReference type="AlphaFoldDB" id="W5N183"/>
<dbReference type="GeneTree" id="ENSGT00390000015236"/>
<reference evidence="2" key="3">
    <citation type="submission" date="2025-09" db="UniProtKB">
        <authorList>
            <consortium name="Ensembl"/>
        </authorList>
    </citation>
    <scope>IDENTIFICATION</scope>
</reference>
<dbReference type="EMBL" id="AHAT01004530">
    <property type="status" value="NOT_ANNOTATED_CDS"/>
    <property type="molecule type" value="Genomic_DNA"/>
</dbReference>
<dbReference type="GO" id="GO:0005813">
    <property type="term" value="C:centrosome"/>
    <property type="evidence" value="ECO:0000318"/>
    <property type="project" value="GO_Central"/>
</dbReference>
<evidence type="ECO:0000256" key="1">
    <source>
        <dbReference type="SAM" id="MobiDB-lite"/>
    </source>
</evidence>
<evidence type="ECO:0000313" key="3">
    <source>
        <dbReference type="Proteomes" id="UP000018468"/>
    </source>
</evidence>
<feature type="compositionally biased region" description="Basic and acidic residues" evidence="1">
    <location>
        <begin position="354"/>
        <end position="371"/>
    </location>
</feature>
<dbReference type="HOGENOM" id="CLU_038659_0_0_1"/>
<reference evidence="2" key="2">
    <citation type="submission" date="2025-08" db="UniProtKB">
        <authorList>
            <consortium name="Ensembl"/>
        </authorList>
    </citation>
    <scope>IDENTIFICATION</scope>
</reference>
<proteinExistence type="predicted"/>
<dbReference type="InterPro" id="IPR027886">
    <property type="entry name" value="SPMIP4"/>
</dbReference>
<dbReference type="EMBL" id="AHAT01004531">
    <property type="status" value="NOT_ANNOTATED_CDS"/>
    <property type="molecule type" value="Genomic_DNA"/>
</dbReference>